<keyword evidence="2" id="KW-1185">Reference proteome</keyword>
<name>A0A803QT61_CANSA</name>
<organism evidence="1 2">
    <name type="scientific">Cannabis sativa</name>
    <name type="common">Hemp</name>
    <name type="synonym">Marijuana</name>
    <dbReference type="NCBI Taxonomy" id="3483"/>
    <lineage>
        <taxon>Eukaryota</taxon>
        <taxon>Viridiplantae</taxon>
        <taxon>Streptophyta</taxon>
        <taxon>Embryophyta</taxon>
        <taxon>Tracheophyta</taxon>
        <taxon>Spermatophyta</taxon>
        <taxon>Magnoliopsida</taxon>
        <taxon>eudicotyledons</taxon>
        <taxon>Gunneridae</taxon>
        <taxon>Pentapetalae</taxon>
        <taxon>rosids</taxon>
        <taxon>fabids</taxon>
        <taxon>Rosales</taxon>
        <taxon>Cannabaceae</taxon>
        <taxon>Cannabis</taxon>
    </lineage>
</organism>
<dbReference type="Proteomes" id="UP000596661">
    <property type="component" value="Chromosome 1"/>
</dbReference>
<dbReference type="AlphaFoldDB" id="A0A803QT61"/>
<reference evidence="1" key="2">
    <citation type="submission" date="2021-03" db="UniProtKB">
        <authorList>
            <consortium name="EnsemblPlants"/>
        </authorList>
    </citation>
    <scope>IDENTIFICATION</scope>
</reference>
<dbReference type="EMBL" id="UZAU01000018">
    <property type="status" value="NOT_ANNOTATED_CDS"/>
    <property type="molecule type" value="Genomic_DNA"/>
</dbReference>
<protein>
    <submittedName>
        <fullName evidence="1">Uncharacterized protein</fullName>
    </submittedName>
</protein>
<proteinExistence type="predicted"/>
<sequence length="70" mass="7735">MALVCGMEGDVGSRIPFVWLAVGELLFTETLLAKLVRTLSFWSTNRGVWKAMTLFPSSIKTHVSCSRKCG</sequence>
<reference evidence="1" key="1">
    <citation type="submission" date="2018-11" db="EMBL/GenBank/DDBJ databases">
        <authorList>
            <person name="Grassa J C."/>
        </authorList>
    </citation>
    <scope>NUCLEOTIDE SEQUENCE [LARGE SCALE GENOMIC DNA]</scope>
</reference>
<dbReference type="Gramene" id="novel_model_1091_5bd9a17a">
    <property type="protein sequence ID" value="cds.novel_model_1091_5bd9a17a"/>
    <property type="gene ID" value="novel_gene_611_5bd9a17a"/>
</dbReference>
<evidence type="ECO:0000313" key="2">
    <source>
        <dbReference type="Proteomes" id="UP000596661"/>
    </source>
</evidence>
<dbReference type="EnsemblPlants" id="novel_model_1091_5bd9a17a">
    <property type="protein sequence ID" value="cds.novel_model_1091_5bd9a17a"/>
    <property type="gene ID" value="novel_gene_611_5bd9a17a"/>
</dbReference>
<accession>A0A803QT61</accession>
<evidence type="ECO:0000313" key="1">
    <source>
        <dbReference type="EnsemblPlants" id="cds.novel_model_1091_5bd9a17a"/>
    </source>
</evidence>